<comment type="caution">
    <text evidence="1">The sequence shown here is derived from an EMBL/GenBank/DDBJ whole genome shotgun (WGS) entry which is preliminary data.</text>
</comment>
<gene>
    <name evidence="1" type="ORF">RPERSI_LOCUS7381</name>
</gene>
<keyword evidence="2" id="KW-1185">Reference proteome</keyword>
<name>A0ACA9N6M4_9GLOM</name>
<proteinExistence type="predicted"/>
<protein>
    <submittedName>
        <fullName evidence="1">742_t:CDS:1</fullName>
    </submittedName>
</protein>
<evidence type="ECO:0000313" key="1">
    <source>
        <dbReference type="EMBL" id="CAG8638446.1"/>
    </source>
</evidence>
<reference evidence="1" key="1">
    <citation type="submission" date="2021-06" db="EMBL/GenBank/DDBJ databases">
        <authorList>
            <person name="Kallberg Y."/>
            <person name="Tangrot J."/>
            <person name="Rosling A."/>
        </authorList>
    </citation>
    <scope>NUCLEOTIDE SEQUENCE</scope>
    <source>
        <strain evidence="1">MA461A</strain>
    </source>
</reference>
<accession>A0ACA9N6M4</accession>
<evidence type="ECO:0000313" key="2">
    <source>
        <dbReference type="Proteomes" id="UP000789920"/>
    </source>
</evidence>
<feature type="non-terminal residue" evidence="1">
    <location>
        <position position="1"/>
    </location>
</feature>
<organism evidence="1 2">
    <name type="scientific">Racocetra persica</name>
    <dbReference type="NCBI Taxonomy" id="160502"/>
    <lineage>
        <taxon>Eukaryota</taxon>
        <taxon>Fungi</taxon>
        <taxon>Fungi incertae sedis</taxon>
        <taxon>Mucoromycota</taxon>
        <taxon>Glomeromycotina</taxon>
        <taxon>Glomeromycetes</taxon>
        <taxon>Diversisporales</taxon>
        <taxon>Gigasporaceae</taxon>
        <taxon>Racocetra</taxon>
    </lineage>
</organism>
<dbReference type="Proteomes" id="UP000789920">
    <property type="component" value="Unassembled WGS sequence"/>
</dbReference>
<dbReference type="EMBL" id="CAJVQC010012453">
    <property type="protein sequence ID" value="CAG8638446.1"/>
    <property type="molecule type" value="Genomic_DNA"/>
</dbReference>
<sequence length="119" mass="14375">RFNKMVKGKLYKNLKKYNKRKKVLVVKRREEKMEVENNVEEEVEDNVEEEVEDNVCTIDGHERDDAVAYWKKFLEEIKNLESRIASLSKCMVLTYMFIDSYLSKYKIFLYVLDYALRES</sequence>